<dbReference type="PROSITE" id="PS50042">
    <property type="entry name" value="CNMP_BINDING_3"/>
    <property type="match status" value="1"/>
</dbReference>
<evidence type="ECO:0000313" key="12">
    <source>
        <dbReference type="EMBL" id="KAL0273999.1"/>
    </source>
</evidence>
<keyword evidence="3 10" id="KW-0812">Transmembrane</keyword>
<evidence type="ECO:0000256" key="3">
    <source>
        <dbReference type="ARBA" id="ARBA00022692"/>
    </source>
</evidence>
<dbReference type="GO" id="GO:0005886">
    <property type="term" value="C:plasma membrane"/>
    <property type="evidence" value="ECO:0007669"/>
    <property type="project" value="TreeGrafter"/>
</dbReference>
<keyword evidence="5" id="KW-0406">Ion transport</keyword>
<dbReference type="EMBL" id="JARGDH010000003">
    <property type="protein sequence ID" value="KAL0273999.1"/>
    <property type="molecule type" value="Genomic_DNA"/>
</dbReference>
<dbReference type="Gene3D" id="1.10.287.70">
    <property type="match status" value="1"/>
</dbReference>
<protein>
    <recommendedName>
        <fullName evidence="11">Cyclic nucleotide-binding domain-containing protein</fullName>
    </recommendedName>
</protein>
<dbReference type="GO" id="GO:0044877">
    <property type="term" value="F:protein-containing complex binding"/>
    <property type="evidence" value="ECO:0007669"/>
    <property type="project" value="TreeGrafter"/>
</dbReference>
<dbReference type="GO" id="GO:0030553">
    <property type="term" value="F:cGMP binding"/>
    <property type="evidence" value="ECO:0007669"/>
    <property type="project" value="TreeGrafter"/>
</dbReference>
<dbReference type="FunFam" id="2.60.120.10:FF:000078">
    <property type="entry name" value="Cyclic nucleotide-gated channel"/>
    <property type="match status" value="1"/>
</dbReference>
<dbReference type="InterPro" id="IPR018490">
    <property type="entry name" value="cNMP-bd_dom_sf"/>
</dbReference>
<dbReference type="PANTHER" id="PTHR45638:SF1">
    <property type="entry name" value="CYCLIC NUCLEOTIDE-GATED ION CHANNEL SUBUNIT B, ISOFORM A"/>
    <property type="match status" value="1"/>
</dbReference>
<dbReference type="SUPFAM" id="SSF81324">
    <property type="entry name" value="Voltage-gated potassium channels"/>
    <property type="match status" value="1"/>
</dbReference>
<keyword evidence="6 10" id="KW-0472">Membrane</keyword>
<evidence type="ECO:0000256" key="5">
    <source>
        <dbReference type="ARBA" id="ARBA00023065"/>
    </source>
</evidence>
<dbReference type="PROSITE" id="PS00888">
    <property type="entry name" value="CNMP_BINDING_1"/>
    <property type="match status" value="1"/>
</dbReference>
<keyword evidence="7" id="KW-1071">Ligand-gated ion channel</keyword>
<evidence type="ECO:0000256" key="9">
    <source>
        <dbReference type="SAM" id="MobiDB-lite"/>
    </source>
</evidence>
<feature type="domain" description="Cyclic nucleotide-binding" evidence="11">
    <location>
        <begin position="376"/>
        <end position="479"/>
    </location>
</feature>
<keyword evidence="2" id="KW-0813">Transport</keyword>
<proteinExistence type="predicted"/>
<dbReference type="AlphaFoldDB" id="A0AAW2HVM8"/>
<dbReference type="SMART" id="SM00100">
    <property type="entry name" value="cNMP"/>
    <property type="match status" value="1"/>
</dbReference>
<organism evidence="12">
    <name type="scientific">Menopon gallinae</name>
    <name type="common">poultry shaft louse</name>
    <dbReference type="NCBI Taxonomy" id="328185"/>
    <lineage>
        <taxon>Eukaryota</taxon>
        <taxon>Metazoa</taxon>
        <taxon>Ecdysozoa</taxon>
        <taxon>Arthropoda</taxon>
        <taxon>Hexapoda</taxon>
        <taxon>Insecta</taxon>
        <taxon>Pterygota</taxon>
        <taxon>Neoptera</taxon>
        <taxon>Paraneoptera</taxon>
        <taxon>Psocodea</taxon>
        <taxon>Troctomorpha</taxon>
        <taxon>Phthiraptera</taxon>
        <taxon>Amblycera</taxon>
        <taxon>Menoponidae</taxon>
        <taxon>Menopon</taxon>
    </lineage>
</organism>
<dbReference type="InterPro" id="IPR018488">
    <property type="entry name" value="cNMP-bd_CS"/>
</dbReference>
<dbReference type="SUPFAM" id="SSF51206">
    <property type="entry name" value="cAMP-binding domain-like"/>
    <property type="match status" value="1"/>
</dbReference>
<evidence type="ECO:0000256" key="6">
    <source>
        <dbReference type="ARBA" id="ARBA00023136"/>
    </source>
</evidence>
<feature type="transmembrane region" description="Helical" evidence="10">
    <location>
        <begin position="272"/>
        <end position="293"/>
    </location>
</feature>
<feature type="compositionally biased region" description="Acidic residues" evidence="9">
    <location>
        <begin position="514"/>
        <end position="531"/>
    </location>
</feature>
<evidence type="ECO:0000256" key="7">
    <source>
        <dbReference type="ARBA" id="ARBA00023286"/>
    </source>
</evidence>
<dbReference type="GO" id="GO:0005223">
    <property type="term" value="F:intracellularly cGMP-activated cation channel activity"/>
    <property type="evidence" value="ECO:0007669"/>
    <property type="project" value="TreeGrafter"/>
</dbReference>
<dbReference type="PROSITE" id="PS00889">
    <property type="entry name" value="CNMP_BINDING_2"/>
    <property type="match status" value="1"/>
</dbReference>
<dbReference type="InterPro" id="IPR014710">
    <property type="entry name" value="RmlC-like_jellyroll"/>
</dbReference>
<dbReference type="FunFam" id="1.10.287.70:FF:000149">
    <property type="entry name" value="Cyclic nucleotide-gated cation channel beta-1"/>
    <property type="match status" value="1"/>
</dbReference>
<dbReference type="Pfam" id="PF00027">
    <property type="entry name" value="cNMP_binding"/>
    <property type="match status" value="1"/>
</dbReference>
<reference evidence="12" key="1">
    <citation type="journal article" date="2024" name="Gigascience">
        <title>Chromosome-level genome of the poultry shaft louse Menopon gallinae provides insight into the host-switching and adaptive evolution of parasitic lice.</title>
        <authorList>
            <person name="Xu Y."/>
            <person name="Ma L."/>
            <person name="Liu S."/>
            <person name="Liang Y."/>
            <person name="Liu Q."/>
            <person name="He Z."/>
            <person name="Tian L."/>
            <person name="Duan Y."/>
            <person name="Cai W."/>
            <person name="Li H."/>
            <person name="Song F."/>
        </authorList>
    </citation>
    <scope>NUCLEOTIDE SEQUENCE</scope>
    <source>
        <strain evidence="12">Cailab_2023a</strain>
    </source>
</reference>
<evidence type="ECO:0000256" key="10">
    <source>
        <dbReference type="SAM" id="Phobius"/>
    </source>
</evidence>
<dbReference type="InterPro" id="IPR050866">
    <property type="entry name" value="CNG_cation_channel"/>
</dbReference>
<comment type="subcellular location">
    <subcellularLocation>
        <location evidence="1">Membrane</location>
        <topology evidence="1">Multi-pass membrane protein</topology>
    </subcellularLocation>
</comment>
<dbReference type="InterPro" id="IPR005821">
    <property type="entry name" value="Ion_trans_dom"/>
</dbReference>
<comment type="caution">
    <text evidence="12">The sequence shown here is derived from an EMBL/GenBank/DDBJ whole genome shotgun (WGS) entry which is preliminary data.</text>
</comment>
<dbReference type="FunFam" id="1.10.287.630:FF:000001">
    <property type="entry name" value="Cyclic nucleotide-gated channel alpha 3"/>
    <property type="match status" value="1"/>
</dbReference>
<gene>
    <name evidence="12" type="ORF">PYX00_006544</name>
</gene>
<evidence type="ECO:0000256" key="4">
    <source>
        <dbReference type="ARBA" id="ARBA00022989"/>
    </source>
</evidence>
<dbReference type="InterPro" id="IPR000595">
    <property type="entry name" value="cNMP-bd_dom"/>
</dbReference>
<feature type="transmembrane region" description="Helical" evidence="10">
    <location>
        <begin position="211"/>
        <end position="229"/>
    </location>
</feature>
<dbReference type="Gene3D" id="1.10.287.630">
    <property type="entry name" value="Helix hairpin bin"/>
    <property type="match status" value="1"/>
</dbReference>
<accession>A0AAW2HVM8</accession>
<name>A0AAW2HVM8_9NEOP</name>
<keyword evidence="8" id="KW-0407">Ion channel</keyword>
<dbReference type="GO" id="GO:0005222">
    <property type="term" value="F:intracellularly cAMP-activated cation channel activity"/>
    <property type="evidence" value="ECO:0007669"/>
    <property type="project" value="TreeGrafter"/>
</dbReference>
<keyword evidence="4 10" id="KW-1133">Transmembrane helix</keyword>
<sequence length="614" mass="70844">MACCLARTCSKPECLGVEETARQTEEVSDDSSVQFRDTDIHLKKVPGKLPEVKEGKCDSSLDPQGKVYIVWLLFVTMAFMYNSWVIPLRSAFKYQTSENVHKWMIFDYVSDFVYLIDLIFIKPRVMYLEDGFWIKDSKLMRIMYFRKLQFKLDVVSLTPLDLLCLKYGTNYLPFFRLPRLLKVQTFWEFYDRCDNVVASAYVVRVVRTLTYMLYLVHLNACAYYAFSAWEGLGSNNWVFKERGNAYIRCFYFATKTATSIGKNPKPGNEFEYMFMTWSWLMGVFVFALLIGQIRDIIATATRNQTEYRKLVDETLEYMRRLNLPGDLQEKVKLWFKFTWEQQHTFNESIILDTLPPKMKTDVAINVHIQSLNKVQIFHDCDPALLRELVLKLQPVLFLPGDYICRKGEVGRQMYIVKTGVVEVMGDDDAEVLATLREGSVFGEISLLSLGAGNRRTASVRSRGFSNLFILSKSDLNEALVHYPDAQLILKNKAEMLMRENAERERLNRLREQSEQSDECTEESTEESISGEDDLHRDLDKSASKSSLTRSTYSSKLNQLLTTTTWLTTIVSVASITNPLQIAPVPQLNVSAFNDVRDKKNNTFQCNVTVHKETG</sequence>
<dbReference type="Pfam" id="PF00520">
    <property type="entry name" value="Ion_trans"/>
    <property type="match status" value="1"/>
</dbReference>
<evidence type="ECO:0000256" key="1">
    <source>
        <dbReference type="ARBA" id="ARBA00004141"/>
    </source>
</evidence>
<feature type="transmembrane region" description="Helical" evidence="10">
    <location>
        <begin position="68"/>
        <end position="86"/>
    </location>
</feature>
<dbReference type="Gene3D" id="2.60.120.10">
    <property type="entry name" value="Jelly Rolls"/>
    <property type="match status" value="1"/>
</dbReference>
<feature type="compositionally biased region" description="Basic and acidic residues" evidence="9">
    <location>
        <begin position="532"/>
        <end position="542"/>
    </location>
</feature>
<evidence type="ECO:0000259" key="11">
    <source>
        <dbReference type="PROSITE" id="PS50042"/>
    </source>
</evidence>
<evidence type="ECO:0000256" key="8">
    <source>
        <dbReference type="ARBA" id="ARBA00023303"/>
    </source>
</evidence>
<dbReference type="CDD" id="cd00038">
    <property type="entry name" value="CAP_ED"/>
    <property type="match status" value="1"/>
</dbReference>
<dbReference type="GO" id="GO:0017071">
    <property type="term" value="C:intracellular cyclic nucleotide activated cation channel complex"/>
    <property type="evidence" value="ECO:0007669"/>
    <property type="project" value="TreeGrafter"/>
</dbReference>
<feature type="region of interest" description="Disordered" evidence="9">
    <location>
        <begin position="505"/>
        <end position="547"/>
    </location>
</feature>
<dbReference type="PANTHER" id="PTHR45638">
    <property type="entry name" value="CYCLIC NUCLEOTIDE-GATED CATION CHANNEL SUBUNIT A"/>
    <property type="match status" value="1"/>
</dbReference>
<evidence type="ECO:0000256" key="2">
    <source>
        <dbReference type="ARBA" id="ARBA00022448"/>
    </source>
</evidence>